<comment type="caution">
    <text evidence="3">The sequence shown here is derived from an EMBL/GenBank/DDBJ whole genome shotgun (WGS) entry which is preliminary data.</text>
</comment>
<feature type="domain" description="NodB homology" evidence="2">
    <location>
        <begin position="33"/>
        <end position="135"/>
    </location>
</feature>
<evidence type="ECO:0000313" key="4">
    <source>
        <dbReference type="Proteomes" id="UP000318864"/>
    </source>
</evidence>
<dbReference type="OrthoDB" id="10436at2157"/>
<dbReference type="AlphaFoldDB" id="A0A4S3TLG2"/>
<reference evidence="3 4" key="1">
    <citation type="submission" date="2018-10" db="EMBL/GenBank/DDBJ databases">
        <title>Natronolimnobius sp. XQ-INN 246 isolated from Inner Mongolia Autonomous Region of China.</title>
        <authorList>
            <person name="Xue Q."/>
        </authorList>
    </citation>
    <scope>NUCLEOTIDE SEQUENCE [LARGE SCALE GENOMIC DNA]</scope>
    <source>
        <strain evidence="3 4">XQ-INN 246</strain>
    </source>
</reference>
<dbReference type="Pfam" id="PF01522">
    <property type="entry name" value="Polysacc_deac_1"/>
    <property type="match status" value="1"/>
</dbReference>
<dbReference type="Proteomes" id="UP000318864">
    <property type="component" value="Unassembled WGS sequence"/>
</dbReference>
<gene>
    <name evidence="3" type="ORF">D8Y22_09800</name>
</gene>
<organism evidence="3 4">
    <name type="scientific">Salinadaptatus halalkaliphilus</name>
    <dbReference type="NCBI Taxonomy" id="2419781"/>
    <lineage>
        <taxon>Archaea</taxon>
        <taxon>Methanobacteriati</taxon>
        <taxon>Methanobacteriota</taxon>
        <taxon>Stenosarchaea group</taxon>
        <taxon>Halobacteria</taxon>
        <taxon>Halobacteriales</taxon>
        <taxon>Natrialbaceae</taxon>
        <taxon>Salinadaptatus</taxon>
    </lineage>
</organism>
<dbReference type="RefSeq" id="WP_141464525.1">
    <property type="nucleotide sequence ID" value="NZ_RBZW01000022.1"/>
</dbReference>
<evidence type="ECO:0000313" key="3">
    <source>
        <dbReference type="EMBL" id="THE64906.1"/>
    </source>
</evidence>
<dbReference type="Gene3D" id="3.20.20.370">
    <property type="entry name" value="Glycoside hydrolase/deacetylase"/>
    <property type="match status" value="1"/>
</dbReference>
<dbReference type="GO" id="GO:0005975">
    <property type="term" value="P:carbohydrate metabolic process"/>
    <property type="evidence" value="ECO:0007669"/>
    <property type="project" value="InterPro"/>
</dbReference>
<evidence type="ECO:0000256" key="1">
    <source>
        <dbReference type="SAM" id="MobiDB-lite"/>
    </source>
</evidence>
<dbReference type="EMBL" id="RBZW01000022">
    <property type="protein sequence ID" value="THE64906.1"/>
    <property type="molecule type" value="Genomic_DNA"/>
</dbReference>
<dbReference type="InterPro" id="IPR011330">
    <property type="entry name" value="Glyco_hydro/deAcase_b/a-brl"/>
</dbReference>
<feature type="compositionally biased region" description="Basic and acidic residues" evidence="1">
    <location>
        <begin position="323"/>
        <end position="338"/>
    </location>
</feature>
<proteinExistence type="predicted"/>
<feature type="region of interest" description="Disordered" evidence="1">
    <location>
        <begin position="300"/>
        <end position="338"/>
    </location>
</feature>
<evidence type="ECO:0000259" key="2">
    <source>
        <dbReference type="Pfam" id="PF01522"/>
    </source>
</evidence>
<dbReference type="GO" id="GO:0016810">
    <property type="term" value="F:hydrolase activity, acting on carbon-nitrogen (but not peptide) bonds"/>
    <property type="evidence" value="ECO:0007669"/>
    <property type="project" value="InterPro"/>
</dbReference>
<keyword evidence="4" id="KW-1185">Reference proteome</keyword>
<name>A0A4S3TLG2_9EURY</name>
<dbReference type="InterPro" id="IPR002509">
    <property type="entry name" value="NODB_dom"/>
</dbReference>
<sequence length="338" mass="37705">MGRVVLSIDAELAWGFHDLEQPPIDRIRNARRGWRRLLELLEAYEIPATWGVVGHLMLEACDGHHVDHPAADEGWFASDPGGRVTDDNWWLAPGLVERVRDAPVDHEIGCHSFSHVLFDPVATPTAVVEAELEACLAAAAEFGVDLESFVFPRNVVGHRELLATYGFSCYRGRSPSRWYDDSPLYPLGKVAEYAVCQTTPPLVDPRVDEHGLVDIPASLCLFSFEGVARSLVEPIVGDPVVRKAKRGIDAATAGDGICHLWLHPNEVTTRRNIRRLQRVLAYIDQRRRQTELRVETMAAVQQDVTGSSPTRAVPLEHNNNNPHRSERADQSAVRRIDS</sequence>
<accession>A0A4S3TLG2</accession>
<protein>
    <submittedName>
        <fullName evidence="3">Polysaccharide deacetylase</fullName>
    </submittedName>
</protein>
<dbReference type="SUPFAM" id="SSF88713">
    <property type="entry name" value="Glycoside hydrolase/deacetylase"/>
    <property type="match status" value="1"/>
</dbReference>